<evidence type="ECO:0000313" key="2">
    <source>
        <dbReference type="EMBL" id="NSJ80984.1"/>
    </source>
</evidence>
<dbReference type="RefSeq" id="WP_173726275.1">
    <property type="nucleotide sequence ID" value="NZ_JAAIQB010000029.1"/>
</dbReference>
<accession>A0ABX2I1U8</accession>
<dbReference type="CDD" id="cd00267">
    <property type="entry name" value="ABC_ATPase"/>
    <property type="match status" value="1"/>
</dbReference>
<keyword evidence="3" id="KW-1185">Reference proteome</keyword>
<dbReference type="SUPFAM" id="SSF52540">
    <property type="entry name" value="P-loop containing nucleoside triphosphate hydrolases"/>
    <property type="match status" value="1"/>
</dbReference>
<dbReference type="InterPro" id="IPR003959">
    <property type="entry name" value="ATPase_AAA_core"/>
</dbReference>
<evidence type="ECO:0000259" key="1">
    <source>
        <dbReference type="Pfam" id="PF13304"/>
    </source>
</evidence>
<dbReference type="InterPro" id="IPR027417">
    <property type="entry name" value="P-loop_NTPase"/>
</dbReference>
<dbReference type="Pfam" id="PF13304">
    <property type="entry name" value="AAA_21"/>
    <property type="match status" value="1"/>
</dbReference>
<dbReference type="InterPro" id="IPR051396">
    <property type="entry name" value="Bact_Antivir_Def_Nuclease"/>
</dbReference>
<feature type="domain" description="ATPase AAA-type core" evidence="1">
    <location>
        <begin position="174"/>
        <end position="345"/>
    </location>
</feature>
<gene>
    <name evidence="2" type="ORF">G5A72_15655</name>
</gene>
<organism evidence="2 3">
    <name type="scientific">Anaerostipes hadrus</name>
    <dbReference type="NCBI Taxonomy" id="649756"/>
    <lineage>
        <taxon>Bacteria</taxon>
        <taxon>Bacillati</taxon>
        <taxon>Bacillota</taxon>
        <taxon>Clostridia</taxon>
        <taxon>Lachnospirales</taxon>
        <taxon>Lachnospiraceae</taxon>
        <taxon>Anaerostipes</taxon>
    </lineage>
</organism>
<sequence length="620" mass="72437">MSIDKLIEQIKKDYIDERFLNYIEYIQFPKYKNLEENTHIDFEFPLTMLVGKNGTGKSSVLHAIYGIPAGQSTGDFWFSTDVDPIKEGENKYFYGYKAKKGAKVKEVLKKRQPSKKAFDYWETAALNTKIGMKIDKNMDKGSRNSPVEKNVVFFDFRAELSAFDKYFYFYKSKNDKVKRKFEQKNRENKQFIINRSPLLYKIFSGEKRVTYPNHPENCLHEDMEIYNEYNNKKILDTINDILGKNYLEIKRVYHRVYESWGTSILVKTKEGTLYSEANAGSGESAIINMVCTVLSAPHNSLILLDEPDVSLHPSAQKKLKIFLLKIIKKYHHQIVISTHSSVLIEGMPKEALKLFEVIEDTKVRIVNGVYSSEAFFNIREEVKEKNLIVCEDTSAKTLIEAVLKEMNLLEYFKVEPRHGGADTLITRYLPIFALDRQIYDNVFIILDGDKEPKETFFYSQIPNGDMTNVKKLEQYLRKITASESEICPLIDGNKRDGGNDNQKIEVYKAYLEYADSHLYFLPHKMIPEAIIMKNKEVQKYTENTKAEINNNTAKPLIQEICSKLFLDETQFDACFNLLVKQWIMNKNDDYFYMEKMLQNIFDFCNSNKNLNYSRLRRVRD</sequence>
<dbReference type="EMBL" id="JAAITB010000048">
    <property type="protein sequence ID" value="NSJ80984.1"/>
    <property type="molecule type" value="Genomic_DNA"/>
</dbReference>
<reference evidence="2 3" key="1">
    <citation type="journal article" date="2020" name="Cell Host Microbe">
        <title>Functional and Genomic Variation between Human-Derived Isolates of Lachnospiraceae Reveals Inter- and Intra-Species Diversity.</title>
        <authorList>
            <person name="Sorbara M.T."/>
            <person name="Littmann E.R."/>
            <person name="Fontana E."/>
            <person name="Moody T.U."/>
            <person name="Kohout C.E."/>
            <person name="Gjonbalaj M."/>
            <person name="Eaton V."/>
            <person name="Seok R."/>
            <person name="Leiner I.M."/>
            <person name="Pamer E.G."/>
        </authorList>
    </citation>
    <scope>NUCLEOTIDE SEQUENCE [LARGE SCALE GENOMIC DNA]</scope>
    <source>
        <strain evidence="2 3">MSK.14.57</strain>
    </source>
</reference>
<protein>
    <submittedName>
        <fullName evidence="2">AAA family ATPase</fullName>
    </submittedName>
</protein>
<evidence type="ECO:0000313" key="3">
    <source>
        <dbReference type="Proteomes" id="UP001644750"/>
    </source>
</evidence>
<dbReference type="Proteomes" id="UP001644750">
    <property type="component" value="Unassembled WGS sequence"/>
</dbReference>
<dbReference type="PANTHER" id="PTHR43581">
    <property type="entry name" value="ATP/GTP PHOSPHATASE"/>
    <property type="match status" value="1"/>
</dbReference>
<proteinExistence type="predicted"/>
<comment type="caution">
    <text evidence="2">The sequence shown here is derived from an EMBL/GenBank/DDBJ whole genome shotgun (WGS) entry which is preliminary data.</text>
</comment>
<name>A0ABX2I1U8_ANAHA</name>
<dbReference type="PANTHER" id="PTHR43581:SF4">
    <property type="entry name" value="ATP_GTP PHOSPHATASE"/>
    <property type="match status" value="1"/>
</dbReference>
<dbReference type="Gene3D" id="3.40.50.300">
    <property type="entry name" value="P-loop containing nucleotide triphosphate hydrolases"/>
    <property type="match status" value="1"/>
</dbReference>